<dbReference type="Pfam" id="PF00825">
    <property type="entry name" value="Ribonuclease_P"/>
    <property type="match status" value="1"/>
</dbReference>
<evidence type="ECO:0000313" key="10">
    <source>
        <dbReference type="Proteomes" id="UP000823844"/>
    </source>
</evidence>
<comment type="caution">
    <text evidence="9">The sequence shown here is derived from an EMBL/GenBank/DDBJ whole genome shotgun (WGS) entry which is preliminary data.</text>
</comment>
<dbReference type="GO" id="GO:0000049">
    <property type="term" value="F:tRNA binding"/>
    <property type="evidence" value="ECO:0007669"/>
    <property type="project" value="UniProtKB-UniRule"/>
</dbReference>
<reference evidence="9" key="1">
    <citation type="journal article" date="2021" name="PeerJ">
        <title>Extensive microbial diversity within the chicken gut microbiome revealed by metagenomics and culture.</title>
        <authorList>
            <person name="Gilroy R."/>
            <person name="Ravi A."/>
            <person name="Getino M."/>
            <person name="Pursley I."/>
            <person name="Horton D.L."/>
            <person name="Alikhan N.F."/>
            <person name="Baker D."/>
            <person name="Gharbi K."/>
            <person name="Hall N."/>
            <person name="Watson M."/>
            <person name="Adriaenssens E.M."/>
            <person name="Foster-Nyarko E."/>
            <person name="Jarju S."/>
            <person name="Secka A."/>
            <person name="Antonio M."/>
            <person name="Oren A."/>
            <person name="Chaudhuri R.R."/>
            <person name="La Ragione R."/>
            <person name="Hildebrand F."/>
            <person name="Pallen M.J."/>
        </authorList>
    </citation>
    <scope>NUCLEOTIDE SEQUENCE</scope>
    <source>
        <strain evidence="9">F6-686</strain>
    </source>
</reference>
<comment type="subunit">
    <text evidence="7">Consists of a catalytic RNA component (M1 or rnpB) and a protein subunit.</text>
</comment>
<evidence type="ECO:0000256" key="5">
    <source>
        <dbReference type="ARBA" id="ARBA00022801"/>
    </source>
</evidence>
<evidence type="ECO:0000256" key="8">
    <source>
        <dbReference type="NCBIfam" id="TIGR00188"/>
    </source>
</evidence>
<evidence type="ECO:0000256" key="6">
    <source>
        <dbReference type="ARBA" id="ARBA00022884"/>
    </source>
</evidence>
<dbReference type="Gene3D" id="3.30.230.10">
    <property type="match status" value="1"/>
</dbReference>
<sequence length="129" mass="15103">MRKSYRVKTEKDFQNAFENGDSVANRAFVIYKLEKKENKHFRVGISVGKKVGHTAVIRNRLKRYIRAVITEEKLQIDPHIDFLVITRPYARNFDMTEVRKNLIHALTLAHVITELPDGIEENKSERHSD</sequence>
<reference evidence="9" key="2">
    <citation type="submission" date="2021-04" db="EMBL/GenBank/DDBJ databases">
        <authorList>
            <person name="Gilroy R."/>
        </authorList>
    </citation>
    <scope>NUCLEOTIDE SEQUENCE</scope>
    <source>
        <strain evidence="9">F6-686</strain>
    </source>
</reference>
<protein>
    <recommendedName>
        <fullName evidence="7 8">Ribonuclease P protein component</fullName>
        <shortName evidence="7">RNase P protein</shortName>
        <shortName evidence="7">RNaseP protein</shortName>
        <ecNumber evidence="7 8">3.1.26.5</ecNumber>
    </recommendedName>
    <alternativeName>
        <fullName evidence="7">Protein C5</fullName>
    </alternativeName>
</protein>
<name>A0A9E2KSE8_9LACO</name>
<dbReference type="InterPro" id="IPR020568">
    <property type="entry name" value="Ribosomal_Su5_D2-typ_SF"/>
</dbReference>
<dbReference type="GO" id="GO:0042781">
    <property type="term" value="F:3'-tRNA processing endoribonuclease activity"/>
    <property type="evidence" value="ECO:0007669"/>
    <property type="project" value="TreeGrafter"/>
</dbReference>
<accession>A0A9E2KSE8</accession>
<dbReference type="GO" id="GO:0030677">
    <property type="term" value="C:ribonuclease P complex"/>
    <property type="evidence" value="ECO:0007669"/>
    <property type="project" value="TreeGrafter"/>
</dbReference>
<comment type="function">
    <text evidence="1 7">RNaseP catalyzes the removal of the 5'-leader sequence from pre-tRNA to produce the mature 5'-terminus. It can also cleave other RNA substrates such as 4.5S RNA. The protein component plays an auxiliary but essential role in vivo by binding to the 5'-leader sequence and broadening the substrate specificity of the ribozyme.</text>
</comment>
<dbReference type="GO" id="GO:0001682">
    <property type="term" value="P:tRNA 5'-leader removal"/>
    <property type="evidence" value="ECO:0007669"/>
    <property type="project" value="UniProtKB-UniRule"/>
</dbReference>
<dbReference type="InterPro" id="IPR014721">
    <property type="entry name" value="Ribsml_uS5_D2-typ_fold_subgr"/>
</dbReference>
<evidence type="ECO:0000256" key="1">
    <source>
        <dbReference type="ARBA" id="ARBA00002663"/>
    </source>
</evidence>
<keyword evidence="6 7" id="KW-0694">RNA-binding</keyword>
<comment type="similarity">
    <text evidence="7">Belongs to the RnpA family.</text>
</comment>
<evidence type="ECO:0000256" key="3">
    <source>
        <dbReference type="ARBA" id="ARBA00022722"/>
    </source>
</evidence>
<proteinExistence type="inferred from homology"/>
<dbReference type="PANTHER" id="PTHR33992">
    <property type="entry name" value="RIBONUCLEASE P PROTEIN COMPONENT"/>
    <property type="match status" value="1"/>
</dbReference>
<organism evidence="9 10">
    <name type="scientific">Candidatus Lactobacillus pullistercoris</name>
    <dbReference type="NCBI Taxonomy" id="2838636"/>
    <lineage>
        <taxon>Bacteria</taxon>
        <taxon>Bacillati</taxon>
        <taxon>Bacillota</taxon>
        <taxon>Bacilli</taxon>
        <taxon>Lactobacillales</taxon>
        <taxon>Lactobacillaceae</taxon>
        <taxon>Lactobacillus</taxon>
    </lineage>
</organism>
<evidence type="ECO:0000256" key="7">
    <source>
        <dbReference type="HAMAP-Rule" id="MF_00227"/>
    </source>
</evidence>
<dbReference type="InterPro" id="IPR000100">
    <property type="entry name" value="RNase_P"/>
</dbReference>
<evidence type="ECO:0000313" key="9">
    <source>
        <dbReference type="EMBL" id="MBU3828192.1"/>
    </source>
</evidence>
<keyword evidence="3 7" id="KW-0540">Nuclease</keyword>
<evidence type="ECO:0000256" key="2">
    <source>
        <dbReference type="ARBA" id="ARBA00022694"/>
    </source>
</evidence>
<keyword evidence="4 7" id="KW-0255">Endonuclease</keyword>
<dbReference type="FunFam" id="3.30.230.10:FF:000021">
    <property type="entry name" value="Ribonuclease P protein component"/>
    <property type="match status" value="1"/>
</dbReference>
<keyword evidence="5 7" id="KW-0378">Hydrolase</keyword>
<dbReference type="SUPFAM" id="SSF54211">
    <property type="entry name" value="Ribosomal protein S5 domain 2-like"/>
    <property type="match status" value="1"/>
</dbReference>
<gene>
    <name evidence="7 9" type="primary">rnpA</name>
    <name evidence="9" type="ORF">H9806_03440</name>
</gene>
<dbReference type="AlphaFoldDB" id="A0A9E2KSE8"/>
<dbReference type="EMBL" id="JAHLFT010000043">
    <property type="protein sequence ID" value="MBU3828192.1"/>
    <property type="molecule type" value="Genomic_DNA"/>
</dbReference>
<evidence type="ECO:0000256" key="4">
    <source>
        <dbReference type="ARBA" id="ARBA00022759"/>
    </source>
</evidence>
<dbReference type="PANTHER" id="PTHR33992:SF1">
    <property type="entry name" value="RIBONUCLEASE P PROTEIN COMPONENT"/>
    <property type="match status" value="1"/>
</dbReference>
<dbReference type="GO" id="GO:0004526">
    <property type="term" value="F:ribonuclease P activity"/>
    <property type="evidence" value="ECO:0007669"/>
    <property type="project" value="UniProtKB-UniRule"/>
</dbReference>
<dbReference type="EC" id="3.1.26.5" evidence="7 8"/>
<keyword evidence="2 7" id="KW-0819">tRNA processing</keyword>
<dbReference type="NCBIfam" id="TIGR00188">
    <property type="entry name" value="rnpA"/>
    <property type="match status" value="1"/>
</dbReference>
<comment type="catalytic activity">
    <reaction evidence="7">
        <text>Endonucleolytic cleavage of RNA, removing 5'-extranucleotides from tRNA precursor.</text>
        <dbReference type="EC" id="3.1.26.5"/>
    </reaction>
</comment>
<dbReference type="Proteomes" id="UP000823844">
    <property type="component" value="Unassembled WGS sequence"/>
</dbReference>
<dbReference type="HAMAP" id="MF_00227">
    <property type="entry name" value="RNase_P"/>
    <property type="match status" value="1"/>
</dbReference>